<dbReference type="EMBL" id="SNYV01000017">
    <property type="protein sequence ID" value="TDQ75301.1"/>
    <property type="molecule type" value="Genomic_DNA"/>
</dbReference>
<evidence type="ECO:0000313" key="1">
    <source>
        <dbReference type="EMBL" id="TDQ75301.1"/>
    </source>
</evidence>
<name>A0A4V3DD85_9SPHI</name>
<accession>A0A4V3DD85</accession>
<dbReference type="Proteomes" id="UP000295292">
    <property type="component" value="Unassembled WGS sequence"/>
</dbReference>
<comment type="caution">
    <text evidence="1">The sequence shown here is derived from an EMBL/GenBank/DDBJ whole genome shotgun (WGS) entry which is preliminary data.</text>
</comment>
<keyword evidence="2" id="KW-1185">Reference proteome</keyword>
<sequence>MNESIIKGKGASVAVLAPSVVAGESRQKNLYKCS</sequence>
<proteinExistence type="predicted"/>
<dbReference type="AlphaFoldDB" id="A0A4V3DD85"/>
<gene>
    <name evidence="1" type="ORF">CLV99_3901</name>
</gene>
<evidence type="ECO:0000313" key="2">
    <source>
        <dbReference type="Proteomes" id="UP000295292"/>
    </source>
</evidence>
<reference evidence="1 2" key="1">
    <citation type="submission" date="2019-03" db="EMBL/GenBank/DDBJ databases">
        <title>Genomic Encyclopedia of Archaeal and Bacterial Type Strains, Phase II (KMG-II): from individual species to whole genera.</title>
        <authorList>
            <person name="Goeker M."/>
        </authorList>
    </citation>
    <scope>NUCLEOTIDE SEQUENCE [LARGE SCALE GENOMIC DNA]</scope>
    <source>
        <strain evidence="1 2">DSM 28353</strain>
    </source>
</reference>
<organism evidence="1 2">
    <name type="scientific">Sphingobacterium yanglingense</name>
    <dbReference type="NCBI Taxonomy" id="1437280"/>
    <lineage>
        <taxon>Bacteria</taxon>
        <taxon>Pseudomonadati</taxon>
        <taxon>Bacteroidota</taxon>
        <taxon>Sphingobacteriia</taxon>
        <taxon>Sphingobacteriales</taxon>
        <taxon>Sphingobacteriaceae</taxon>
        <taxon>Sphingobacterium</taxon>
    </lineage>
</organism>
<protein>
    <submittedName>
        <fullName evidence="1">Uncharacterized protein</fullName>
    </submittedName>
</protein>